<dbReference type="GO" id="GO:0006412">
    <property type="term" value="P:translation"/>
    <property type="evidence" value="ECO:0007669"/>
    <property type="project" value="TreeGrafter"/>
</dbReference>
<dbReference type="Gene3D" id="2.30.30.180">
    <property type="entry name" value="Ribosome maturation factor RimP, C-terminal domain"/>
    <property type="match status" value="1"/>
</dbReference>
<dbReference type="Proteomes" id="UP000295632">
    <property type="component" value="Unassembled WGS sequence"/>
</dbReference>
<evidence type="ECO:0000256" key="1">
    <source>
        <dbReference type="ARBA" id="ARBA00022490"/>
    </source>
</evidence>
<dbReference type="PANTHER" id="PTHR33867:SF1">
    <property type="entry name" value="RIBOSOME MATURATION FACTOR RIMP"/>
    <property type="match status" value="1"/>
</dbReference>
<keyword evidence="7" id="KW-1185">Reference proteome</keyword>
<dbReference type="InterPro" id="IPR028998">
    <property type="entry name" value="RimP_C"/>
</dbReference>
<dbReference type="InterPro" id="IPR003728">
    <property type="entry name" value="Ribosome_maturation_RimP"/>
</dbReference>
<evidence type="ECO:0000259" key="5">
    <source>
        <dbReference type="Pfam" id="PF17384"/>
    </source>
</evidence>
<comment type="function">
    <text evidence="3">Required for maturation of 30S ribosomal subunits.</text>
</comment>
<dbReference type="GO" id="GO:0005829">
    <property type="term" value="C:cytosol"/>
    <property type="evidence" value="ECO:0007669"/>
    <property type="project" value="TreeGrafter"/>
</dbReference>
<dbReference type="FunFam" id="3.30.300.70:FF:000001">
    <property type="entry name" value="Ribosome maturation factor RimP"/>
    <property type="match status" value="1"/>
</dbReference>
<organism evidence="6 7">
    <name type="scientific">Aureibacillus halotolerans</name>
    <dbReference type="NCBI Taxonomy" id="1508390"/>
    <lineage>
        <taxon>Bacteria</taxon>
        <taxon>Bacillati</taxon>
        <taxon>Bacillota</taxon>
        <taxon>Bacilli</taxon>
        <taxon>Bacillales</taxon>
        <taxon>Bacillaceae</taxon>
        <taxon>Aureibacillus</taxon>
    </lineage>
</organism>
<dbReference type="Pfam" id="PF02576">
    <property type="entry name" value="RimP_N"/>
    <property type="match status" value="1"/>
</dbReference>
<dbReference type="HAMAP" id="MF_01077">
    <property type="entry name" value="RimP"/>
    <property type="match status" value="1"/>
</dbReference>
<keyword evidence="2 3" id="KW-0690">Ribosome biogenesis</keyword>
<dbReference type="Pfam" id="PF17384">
    <property type="entry name" value="DUF150_C"/>
    <property type="match status" value="1"/>
</dbReference>
<dbReference type="NCBIfam" id="NF000928">
    <property type="entry name" value="PRK00092.1-2"/>
    <property type="match status" value="1"/>
</dbReference>
<keyword evidence="1 3" id="KW-0963">Cytoplasm</keyword>
<evidence type="ECO:0000256" key="2">
    <source>
        <dbReference type="ARBA" id="ARBA00022517"/>
    </source>
</evidence>
<dbReference type="SUPFAM" id="SSF75420">
    <property type="entry name" value="YhbC-like, N-terminal domain"/>
    <property type="match status" value="1"/>
</dbReference>
<dbReference type="RefSeq" id="WP_133580362.1">
    <property type="nucleotide sequence ID" value="NZ_SNYJ01000007.1"/>
</dbReference>
<accession>A0A4R6U4I0</accession>
<comment type="caution">
    <text evidence="6">The sequence shown here is derived from an EMBL/GenBank/DDBJ whole genome shotgun (WGS) entry which is preliminary data.</text>
</comment>
<dbReference type="InterPro" id="IPR036847">
    <property type="entry name" value="RimP_C_sf"/>
</dbReference>
<dbReference type="OrthoDB" id="9805006at2"/>
<name>A0A4R6U4I0_9BACI</name>
<evidence type="ECO:0000256" key="3">
    <source>
        <dbReference type="HAMAP-Rule" id="MF_01077"/>
    </source>
</evidence>
<reference evidence="6 7" key="1">
    <citation type="submission" date="2019-03" db="EMBL/GenBank/DDBJ databases">
        <title>Genomic Encyclopedia of Type Strains, Phase IV (KMG-IV): sequencing the most valuable type-strain genomes for metagenomic binning, comparative biology and taxonomic classification.</title>
        <authorList>
            <person name="Goeker M."/>
        </authorList>
    </citation>
    <scope>NUCLEOTIDE SEQUENCE [LARGE SCALE GENOMIC DNA]</scope>
    <source>
        <strain evidence="6 7">DSM 28697</strain>
    </source>
</reference>
<dbReference type="Gene3D" id="3.30.300.70">
    <property type="entry name" value="RimP-like superfamily, N-terminal"/>
    <property type="match status" value="1"/>
</dbReference>
<evidence type="ECO:0000313" key="6">
    <source>
        <dbReference type="EMBL" id="TDQ39683.1"/>
    </source>
</evidence>
<dbReference type="PANTHER" id="PTHR33867">
    <property type="entry name" value="RIBOSOME MATURATION FACTOR RIMP"/>
    <property type="match status" value="1"/>
</dbReference>
<feature type="domain" description="Ribosome maturation factor RimP N-terminal" evidence="4">
    <location>
        <begin position="16"/>
        <end position="85"/>
    </location>
</feature>
<evidence type="ECO:0000259" key="4">
    <source>
        <dbReference type="Pfam" id="PF02576"/>
    </source>
</evidence>
<dbReference type="AlphaFoldDB" id="A0A4R6U4I0"/>
<sequence length="157" mass="17852">MSKKSITELTEEQALPILKEMGLELVDTEFIKEGKHWYLRVYIDREGGVDIEDCSNVNERLSAQLDELDPVNVPYFLDVSSPGAERPLKKEQDYIGALGSQVHIKTYEPIAGQKAFEGRLESYNSEQLTLIYMEKTREITVEIPTNKVAKARLAVTF</sequence>
<dbReference type="InterPro" id="IPR035956">
    <property type="entry name" value="RimP_N_sf"/>
</dbReference>
<dbReference type="GO" id="GO:0000028">
    <property type="term" value="P:ribosomal small subunit assembly"/>
    <property type="evidence" value="ECO:0007669"/>
    <property type="project" value="TreeGrafter"/>
</dbReference>
<dbReference type="EMBL" id="SNYJ01000007">
    <property type="protein sequence ID" value="TDQ39683.1"/>
    <property type="molecule type" value="Genomic_DNA"/>
</dbReference>
<dbReference type="SUPFAM" id="SSF74942">
    <property type="entry name" value="YhbC-like, C-terminal domain"/>
    <property type="match status" value="1"/>
</dbReference>
<gene>
    <name evidence="3" type="primary">rimP</name>
    <name evidence="6" type="ORF">EV213_10750</name>
</gene>
<comment type="subcellular location">
    <subcellularLocation>
        <location evidence="3">Cytoplasm</location>
    </subcellularLocation>
</comment>
<dbReference type="InterPro" id="IPR028989">
    <property type="entry name" value="RimP_N"/>
</dbReference>
<evidence type="ECO:0000313" key="7">
    <source>
        <dbReference type="Proteomes" id="UP000295632"/>
    </source>
</evidence>
<proteinExistence type="inferred from homology"/>
<comment type="similarity">
    <text evidence="3">Belongs to the RimP family.</text>
</comment>
<protein>
    <recommendedName>
        <fullName evidence="3">Ribosome maturation factor RimP</fullName>
    </recommendedName>
</protein>
<dbReference type="CDD" id="cd01734">
    <property type="entry name" value="YlxS_C"/>
    <property type="match status" value="1"/>
</dbReference>
<feature type="domain" description="Ribosome maturation factor RimP C-terminal" evidence="5">
    <location>
        <begin position="88"/>
        <end position="157"/>
    </location>
</feature>